<dbReference type="EC" id="3.1.1.29" evidence="1 8"/>
<keyword evidence="4 8" id="KW-0694">RNA-binding</keyword>
<dbReference type="Pfam" id="PF01195">
    <property type="entry name" value="Pept_tRNA_hydro"/>
    <property type="match status" value="1"/>
</dbReference>
<organism evidence="11 12">
    <name type="scientific">Mycoplasmopsis meleagridis ATCC 25294</name>
    <dbReference type="NCBI Taxonomy" id="1264554"/>
    <lineage>
        <taxon>Bacteria</taxon>
        <taxon>Bacillati</taxon>
        <taxon>Mycoplasmatota</taxon>
        <taxon>Mycoplasmoidales</taxon>
        <taxon>Metamycoplasmataceae</taxon>
        <taxon>Mycoplasmopsis</taxon>
    </lineage>
</organism>
<evidence type="ECO:0000256" key="1">
    <source>
        <dbReference type="ARBA" id="ARBA00013260"/>
    </source>
</evidence>
<dbReference type="GO" id="GO:0072344">
    <property type="term" value="P:rescue of stalled ribosome"/>
    <property type="evidence" value="ECO:0007669"/>
    <property type="project" value="UniProtKB-UniRule"/>
</dbReference>
<dbReference type="InterPro" id="IPR001328">
    <property type="entry name" value="Pept_tRNA_hydro"/>
</dbReference>
<comment type="caution">
    <text evidence="11">The sequence shown here is derived from an EMBL/GenBank/DDBJ whole genome shotgun (WGS) entry which is preliminary data.</text>
</comment>
<evidence type="ECO:0000313" key="11">
    <source>
        <dbReference type="EMBL" id="KKB26696.1"/>
    </source>
</evidence>
<evidence type="ECO:0000256" key="2">
    <source>
        <dbReference type="ARBA" id="ARBA00022555"/>
    </source>
</evidence>
<dbReference type="HAMAP" id="MF_00083">
    <property type="entry name" value="Pept_tRNA_hydro_bact"/>
    <property type="match status" value="1"/>
</dbReference>
<dbReference type="RefSeq" id="WP_046097037.1">
    <property type="nucleotide sequence ID" value="NZ_JZXN01000017.1"/>
</dbReference>
<keyword evidence="2 8" id="KW-0820">tRNA-binding</keyword>
<feature type="site" description="Stabilizes the basic form of H active site to accept a proton" evidence="8">
    <location>
        <position position="87"/>
    </location>
</feature>
<feature type="active site" description="Proton acceptor" evidence="8">
    <location>
        <position position="19"/>
    </location>
</feature>
<evidence type="ECO:0000313" key="12">
    <source>
        <dbReference type="Proteomes" id="UP000033750"/>
    </source>
</evidence>
<dbReference type="PROSITE" id="PS01195">
    <property type="entry name" value="PEPT_TRNA_HYDROL_1"/>
    <property type="match status" value="1"/>
</dbReference>
<comment type="function">
    <text evidence="8">Hydrolyzes ribosome-free peptidyl-tRNAs (with 1 or more amino acids incorporated), which drop off the ribosome during protein synthesis, or as a result of ribosome stalling.</text>
</comment>
<dbReference type="GO" id="GO:0000049">
    <property type="term" value="F:tRNA binding"/>
    <property type="evidence" value="ECO:0007669"/>
    <property type="project" value="UniProtKB-UniRule"/>
</dbReference>
<dbReference type="GO" id="GO:0006515">
    <property type="term" value="P:protein quality control for misfolded or incompletely synthesized proteins"/>
    <property type="evidence" value="ECO:0007669"/>
    <property type="project" value="UniProtKB-UniRule"/>
</dbReference>
<evidence type="ECO:0000256" key="7">
    <source>
        <dbReference type="ARBA" id="ARBA00050038"/>
    </source>
</evidence>
<feature type="site" description="Discriminates between blocked and unblocked aminoacyl-tRNA" evidence="8">
    <location>
        <position position="9"/>
    </location>
</feature>
<dbReference type="PATRIC" id="fig|1264554.4.peg.109"/>
<dbReference type="InterPro" id="IPR018171">
    <property type="entry name" value="Pept_tRNA_hydro_CS"/>
</dbReference>
<comment type="catalytic activity">
    <reaction evidence="6 8 9">
        <text>an N-acyl-L-alpha-aminoacyl-tRNA + H2O = an N-acyl-L-amino acid + a tRNA + H(+)</text>
        <dbReference type="Rhea" id="RHEA:54448"/>
        <dbReference type="Rhea" id="RHEA-COMP:10123"/>
        <dbReference type="Rhea" id="RHEA-COMP:13883"/>
        <dbReference type="ChEBI" id="CHEBI:15377"/>
        <dbReference type="ChEBI" id="CHEBI:15378"/>
        <dbReference type="ChEBI" id="CHEBI:59874"/>
        <dbReference type="ChEBI" id="CHEBI:78442"/>
        <dbReference type="ChEBI" id="CHEBI:138191"/>
        <dbReference type="EC" id="3.1.1.29"/>
    </reaction>
</comment>
<evidence type="ECO:0000256" key="4">
    <source>
        <dbReference type="ARBA" id="ARBA00022884"/>
    </source>
</evidence>
<dbReference type="AlphaFoldDB" id="A0A0F5H052"/>
<proteinExistence type="inferred from homology"/>
<dbReference type="CDD" id="cd00462">
    <property type="entry name" value="PTH"/>
    <property type="match status" value="1"/>
</dbReference>
<protein>
    <recommendedName>
        <fullName evidence="7 8">Peptidyl-tRNA hydrolase</fullName>
        <shortName evidence="8">Pth</shortName>
        <ecNumber evidence="1 8">3.1.1.29</ecNumber>
    </recommendedName>
</protein>
<dbReference type="InterPro" id="IPR036416">
    <property type="entry name" value="Pept_tRNA_hydro_sf"/>
</dbReference>
<gene>
    <name evidence="8 11" type="primary">pth</name>
    <name evidence="11" type="ORF">MMELEA_00780</name>
</gene>
<evidence type="ECO:0000256" key="5">
    <source>
        <dbReference type="ARBA" id="ARBA00038063"/>
    </source>
</evidence>
<dbReference type="NCBIfam" id="TIGR00447">
    <property type="entry name" value="pth"/>
    <property type="match status" value="1"/>
</dbReference>
<comment type="similarity">
    <text evidence="5 8 10">Belongs to the PTH family.</text>
</comment>
<keyword evidence="8" id="KW-0963">Cytoplasm</keyword>
<dbReference type="Proteomes" id="UP000033750">
    <property type="component" value="Unassembled WGS sequence"/>
</dbReference>
<comment type="subunit">
    <text evidence="8">Monomer.</text>
</comment>
<dbReference type="GO" id="GO:0005737">
    <property type="term" value="C:cytoplasm"/>
    <property type="evidence" value="ECO:0007669"/>
    <property type="project" value="UniProtKB-SubCell"/>
</dbReference>
<evidence type="ECO:0000256" key="6">
    <source>
        <dbReference type="ARBA" id="ARBA00048707"/>
    </source>
</evidence>
<dbReference type="PANTHER" id="PTHR17224">
    <property type="entry name" value="PEPTIDYL-TRNA HYDROLASE"/>
    <property type="match status" value="1"/>
</dbReference>
<accession>A0A0F5H052</accession>
<dbReference type="Gene3D" id="3.40.50.1470">
    <property type="entry name" value="Peptidyl-tRNA hydrolase"/>
    <property type="match status" value="1"/>
</dbReference>
<dbReference type="EMBL" id="JZXN01000017">
    <property type="protein sequence ID" value="KKB26696.1"/>
    <property type="molecule type" value="Genomic_DNA"/>
</dbReference>
<reference evidence="11 12" key="1">
    <citation type="submission" date="2015-03" db="EMBL/GenBank/DDBJ databases">
        <title>Genome sequence of Mycoplasma meleagridis strain ATCC 25294.</title>
        <authorList>
            <person name="Yacoub E."/>
            <person name="Blanchard A."/>
            <person name="Sirand-Pugnet P."/>
            <person name="Mardassi B.B.A."/>
        </authorList>
    </citation>
    <scope>NUCLEOTIDE SEQUENCE [LARGE SCALE GENOMIC DNA]</scope>
    <source>
        <strain evidence="11 12">ATCC 25294</strain>
    </source>
</reference>
<dbReference type="PANTHER" id="PTHR17224:SF1">
    <property type="entry name" value="PEPTIDYL-TRNA HYDROLASE"/>
    <property type="match status" value="1"/>
</dbReference>
<name>A0A0F5H052_9BACT</name>
<feature type="binding site" evidence="8">
    <location>
        <position position="62"/>
    </location>
    <ligand>
        <name>tRNA</name>
        <dbReference type="ChEBI" id="CHEBI:17843"/>
    </ligand>
</feature>
<evidence type="ECO:0000256" key="10">
    <source>
        <dbReference type="RuleBase" id="RU004320"/>
    </source>
</evidence>
<comment type="subcellular location">
    <subcellularLocation>
        <location evidence="8">Cytoplasm</location>
    </subcellularLocation>
</comment>
<dbReference type="STRING" id="29561.MM26B8_04960"/>
<dbReference type="OrthoDB" id="9800507at2"/>
<feature type="binding site" evidence="8">
    <location>
        <position position="60"/>
    </location>
    <ligand>
        <name>tRNA</name>
        <dbReference type="ChEBI" id="CHEBI:17843"/>
    </ligand>
</feature>
<dbReference type="FunFam" id="3.40.50.1470:FF:000001">
    <property type="entry name" value="Peptidyl-tRNA hydrolase"/>
    <property type="match status" value="1"/>
</dbReference>
<evidence type="ECO:0000256" key="8">
    <source>
        <dbReference type="HAMAP-Rule" id="MF_00083"/>
    </source>
</evidence>
<comment type="function">
    <text evidence="8">Catalyzes the release of premature peptidyl moieties from peptidyl-tRNA molecules trapped in stalled 50S ribosomal subunits, and thus maintains levels of free tRNAs and 50S ribosomes.</text>
</comment>
<evidence type="ECO:0000256" key="9">
    <source>
        <dbReference type="RuleBase" id="RU000673"/>
    </source>
</evidence>
<keyword evidence="12" id="KW-1185">Reference proteome</keyword>
<dbReference type="GO" id="GO:0004045">
    <property type="term" value="F:peptidyl-tRNA hydrolase activity"/>
    <property type="evidence" value="ECO:0007669"/>
    <property type="project" value="UniProtKB-UniRule"/>
</dbReference>
<evidence type="ECO:0000256" key="3">
    <source>
        <dbReference type="ARBA" id="ARBA00022801"/>
    </source>
</evidence>
<feature type="binding site" evidence="8">
    <location>
        <position position="14"/>
    </location>
    <ligand>
        <name>tRNA</name>
        <dbReference type="ChEBI" id="CHEBI:17843"/>
    </ligand>
</feature>
<dbReference type="SUPFAM" id="SSF53178">
    <property type="entry name" value="Peptidyl-tRNA hydrolase-like"/>
    <property type="match status" value="1"/>
</dbReference>
<keyword evidence="3 8" id="KW-0378">Hydrolase</keyword>
<sequence>MKLIVGLGNPGESYKLTRHNIGFLVIDRILKKLNISFDKSKFEGKYAIIDDLIIAKPDTYMNNSGQFVAAISRFYKIQPSDILVIHDEKDFEIGQAQIKIGGSSAGHNGVENVRVQLNSNEFKKLRIGIGKDPVIPLKEYVLSKFEIRELEILENVIEISAEASLSFAYNDIKVVMEKFNVNKKKKNNISS</sequence>
<feature type="binding site" evidence="8">
    <location>
        <position position="108"/>
    </location>
    <ligand>
        <name>tRNA</name>
        <dbReference type="ChEBI" id="CHEBI:17843"/>
    </ligand>
</feature>